<proteinExistence type="predicted"/>
<dbReference type="EMBL" id="JAFICZ010000001">
    <property type="protein sequence ID" value="MBP1299152.1"/>
    <property type="molecule type" value="Genomic_DNA"/>
</dbReference>
<gene>
    <name evidence="1" type="ORF">JOH49_008905</name>
</gene>
<evidence type="ECO:0000313" key="1">
    <source>
        <dbReference type="EMBL" id="MBP1299152.1"/>
    </source>
</evidence>
<evidence type="ECO:0000313" key="2">
    <source>
        <dbReference type="Proteomes" id="UP000673383"/>
    </source>
</evidence>
<name>A0A8I2CA09_BRAEL</name>
<organism evidence="1 2">
    <name type="scientific">Bradyrhizobium elkanii</name>
    <dbReference type="NCBI Taxonomy" id="29448"/>
    <lineage>
        <taxon>Bacteria</taxon>
        <taxon>Pseudomonadati</taxon>
        <taxon>Pseudomonadota</taxon>
        <taxon>Alphaproteobacteria</taxon>
        <taxon>Hyphomicrobiales</taxon>
        <taxon>Nitrobacteraceae</taxon>
        <taxon>Bradyrhizobium</taxon>
    </lineage>
</organism>
<protein>
    <submittedName>
        <fullName evidence="1">Uncharacterized protein</fullName>
    </submittedName>
</protein>
<sequence length="89" mass="9261">MIDTIAMIGSPAVRGAVASTAAEGRCSFAATPPVSDATVTIAAKVTKAGRPQRRIAPVICAVVVRFTMPFLGRNACPRCVDPYQTAILD</sequence>
<comment type="caution">
    <text evidence="1">The sequence shown here is derived from an EMBL/GenBank/DDBJ whole genome shotgun (WGS) entry which is preliminary data.</text>
</comment>
<accession>A0A8I2CA09</accession>
<reference evidence="1" key="1">
    <citation type="submission" date="2021-02" db="EMBL/GenBank/DDBJ databases">
        <title>Genomic Encyclopedia of Type Strains, Phase IV (KMG-V): Genome sequencing to study the core and pangenomes of soil and plant-associated prokaryotes.</title>
        <authorList>
            <person name="Whitman W."/>
        </authorList>
    </citation>
    <scope>NUCLEOTIDE SEQUENCE</scope>
    <source>
        <strain evidence="1">USDA 406</strain>
    </source>
</reference>
<dbReference type="AlphaFoldDB" id="A0A8I2CA09"/>
<dbReference type="Proteomes" id="UP000673383">
    <property type="component" value="Unassembled WGS sequence"/>
</dbReference>